<keyword evidence="10" id="KW-0560">Oxidoreductase</keyword>
<keyword evidence="6 9" id="KW-0408">Iron</keyword>
<comment type="similarity">
    <text evidence="3 10">Belongs to the cytochrome P450 family.</text>
</comment>
<accession>A0AAW0VUA7</accession>
<organism evidence="11 12">
    <name type="scientific">Cherax quadricarinatus</name>
    <name type="common">Australian red claw crayfish</name>
    <dbReference type="NCBI Taxonomy" id="27406"/>
    <lineage>
        <taxon>Eukaryota</taxon>
        <taxon>Metazoa</taxon>
        <taxon>Ecdysozoa</taxon>
        <taxon>Arthropoda</taxon>
        <taxon>Crustacea</taxon>
        <taxon>Multicrustacea</taxon>
        <taxon>Malacostraca</taxon>
        <taxon>Eumalacostraca</taxon>
        <taxon>Eucarida</taxon>
        <taxon>Decapoda</taxon>
        <taxon>Pleocyemata</taxon>
        <taxon>Astacidea</taxon>
        <taxon>Parastacoidea</taxon>
        <taxon>Parastacidae</taxon>
        <taxon>Cherax</taxon>
    </lineage>
</organism>
<dbReference type="Proteomes" id="UP001445076">
    <property type="component" value="Unassembled WGS sequence"/>
</dbReference>
<keyword evidence="8" id="KW-0472">Membrane</keyword>
<dbReference type="PRINTS" id="PR00385">
    <property type="entry name" value="P450"/>
</dbReference>
<gene>
    <name evidence="11" type="ORF">OTU49_013325</name>
</gene>
<keyword evidence="5" id="KW-0256">Endoplasmic reticulum</keyword>
<evidence type="ECO:0000256" key="7">
    <source>
        <dbReference type="ARBA" id="ARBA00023033"/>
    </source>
</evidence>
<evidence type="ECO:0000313" key="12">
    <source>
        <dbReference type="Proteomes" id="UP001445076"/>
    </source>
</evidence>
<dbReference type="InterPro" id="IPR050196">
    <property type="entry name" value="Cytochrome_P450_Monoox"/>
</dbReference>
<evidence type="ECO:0000256" key="4">
    <source>
        <dbReference type="ARBA" id="ARBA00022617"/>
    </source>
</evidence>
<dbReference type="Gene3D" id="1.10.630.10">
    <property type="entry name" value="Cytochrome P450"/>
    <property type="match status" value="1"/>
</dbReference>
<dbReference type="InterPro" id="IPR017972">
    <property type="entry name" value="Cyt_P450_CS"/>
</dbReference>
<protein>
    <recommendedName>
        <fullName evidence="13">Cytochrome P450</fullName>
    </recommendedName>
</protein>
<dbReference type="PANTHER" id="PTHR24291:SF189">
    <property type="entry name" value="CYTOCHROME P450 4C3-RELATED"/>
    <property type="match status" value="1"/>
</dbReference>
<feature type="binding site" description="axial binding residue" evidence="9">
    <location>
        <position position="398"/>
    </location>
    <ligand>
        <name>heme</name>
        <dbReference type="ChEBI" id="CHEBI:30413"/>
    </ligand>
    <ligandPart>
        <name>Fe</name>
        <dbReference type="ChEBI" id="CHEBI:18248"/>
    </ligandPart>
</feature>
<dbReference type="InterPro" id="IPR036396">
    <property type="entry name" value="Cyt_P450_sf"/>
</dbReference>
<evidence type="ECO:0000256" key="10">
    <source>
        <dbReference type="RuleBase" id="RU000461"/>
    </source>
</evidence>
<evidence type="ECO:0000256" key="1">
    <source>
        <dbReference type="ARBA" id="ARBA00001971"/>
    </source>
</evidence>
<dbReference type="PANTHER" id="PTHR24291">
    <property type="entry name" value="CYTOCHROME P450 FAMILY 4"/>
    <property type="match status" value="1"/>
</dbReference>
<keyword evidence="7 10" id="KW-0503">Monooxygenase</keyword>
<dbReference type="InterPro" id="IPR002401">
    <property type="entry name" value="Cyt_P450_E_grp-I"/>
</dbReference>
<dbReference type="AlphaFoldDB" id="A0AAW0VUA7"/>
<dbReference type="GO" id="GO:0004497">
    <property type="term" value="F:monooxygenase activity"/>
    <property type="evidence" value="ECO:0007669"/>
    <property type="project" value="UniProtKB-KW"/>
</dbReference>
<comment type="caution">
    <text evidence="11">The sequence shown here is derived from an EMBL/GenBank/DDBJ whole genome shotgun (WGS) entry which is preliminary data.</text>
</comment>
<dbReference type="InterPro" id="IPR001128">
    <property type="entry name" value="Cyt_P450"/>
</dbReference>
<keyword evidence="12" id="KW-1185">Reference proteome</keyword>
<dbReference type="GO" id="GO:0005506">
    <property type="term" value="F:iron ion binding"/>
    <property type="evidence" value="ECO:0007669"/>
    <property type="project" value="InterPro"/>
</dbReference>
<sequence>ELFQLVICASHLWSLHSALFRYWVGPFPLVQVAHCNAAEVILSSHKHLEKSRDYSFLHPWLGTGLLTATGSKWHSRRKLLTPAFHFKILEDFLEVFNNQGNKMVQKLKQKADGKPFDIFPFVTLCTLDVICETAMGCNINAQDNSDSDYVQAVYRIGALVQLRQSRPWLQPNILFRLSGYAKEHDACLKILHKFSYDTIRSRRRDYLEKKQKKDAATEEEDVIGKKKRLAFLDLLLEYSEQKTALSDEDIREEVDTFMFEGHDTTAAAINWSLYLIGCYPEIQARVDEELRSIFGDSDRPVTMADLREMKYTENCIKEALRLFPSVPILARELKEEAVIDNYRIPVGTTVIVVTYCLHRDPEQFPKPEVFDPDRFLPENVSKRHPYSYIPFSAGPRNCIGQKFALMEEKILVSNILRKYRVESVTRREDLRILGELILRPENGNILKLTPRA</sequence>
<evidence type="ECO:0000313" key="11">
    <source>
        <dbReference type="EMBL" id="KAK8720436.1"/>
    </source>
</evidence>
<comment type="cofactor">
    <cofactor evidence="1 9">
        <name>heme</name>
        <dbReference type="ChEBI" id="CHEBI:30413"/>
    </cofactor>
</comment>
<dbReference type="SUPFAM" id="SSF48264">
    <property type="entry name" value="Cytochrome P450"/>
    <property type="match status" value="1"/>
</dbReference>
<reference evidence="11 12" key="1">
    <citation type="journal article" date="2024" name="BMC Genomics">
        <title>Genome assembly of redclaw crayfish (Cherax quadricarinatus) provides insights into its immune adaptation and hypoxia tolerance.</title>
        <authorList>
            <person name="Liu Z."/>
            <person name="Zheng J."/>
            <person name="Li H."/>
            <person name="Fang K."/>
            <person name="Wang S."/>
            <person name="He J."/>
            <person name="Zhou D."/>
            <person name="Weng S."/>
            <person name="Chi M."/>
            <person name="Gu Z."/>
            <person name="He J."/>
            <person name="Li F."/>
            <person name="Wang M."/>
        </authorList>
    </citation>
    <scope>NUCLEOTIDE SEQUENCE [LARGE SCALE GENOMIC DNA]</scope>
    <source>
        <strain evidence="11">ZL_2023a</strain>
    </source>
</reference>
<evidence type="ECO:0000256" key="8">
    <source>
        <dbReference type="ARBA" id="ARBA00023136"/>
    </source>
</evidence>
<feature type="non-terminal residue" evidence="11">
    <location>
        <position position="1"/>
    </location>
</feature>
<keyword evidence="4 9" id="KW-0349">Heme</keyword>
<dbReference type="Pfam" id="PF00067">
    <property type="entry name" value="p450"/>
    <property type="match status" value="1"/>
</dbReference>
<evidence type="ECO:0000256" key="5">
    <source>
        <dbReference type="ARBA" id="ARBA00022824"/>
    </source>
</evidence>
<evidence type="ECO:0000256" key="3">
    <source>
        <dbReference type="ARBA" id="ARBA00010617"/>
    </source>
</evidence>
<evidence type="ECO:0000256" key="9">
    <source>
        <dbReference type="PIRSR" id="PIRSR602401-1"/>
    </source>
</evidence>
<dbReference type="PROSITE" id="PS00086">
    <property type="entry name" value="CYTOCHROME_P450"/>
    <property type="match status" value="1"/>
</dbReference>
<evidence type="ECO:0000256" key="2">
    <source>
        <dbReference type="ARBA" id="ARBA00004586"/>
    </source>
</evidence>
<evidence type="ECO:0000256" key="6">
    <source>
        <dbReference type="ARBA" id="ARBA00023004"/>
    </source>
</evidence>
<dbReference type="PRINTS" id="PR00463">
    <property type="entry name" value="EP450I"/>
</dbReference>
<dbReference type="GO" id="GO:0016705">
    <property type="term" value="F:oxidoreductase activity, acting on paired donors, with incorporation or reduction of molecular oxygen"/>
    <property type="evidence" value="ECO:0007669"/>
    <property type="project" value="InterPro"/>
</dbReference>
<comment type="subcellular location">
    <subcellularLocation>
        <location evidence="2">Endoplasmic reticulum membrane</location>
    </subcellularLocation>
</comment>
<dbReference type="CDD" id="cd20660">
    <property type="entry name" value="CYP4V-like"/>
    <property type="match status" value="1"/>
</dbReference>
<keyword evidence="9 10" id="KW-0479">Metal-binding</keyword>
<proteinExistence type="inferred from homology"/>
<evidence type="ECO:0008006" key="13">
    <source>
        <dbReference type="Google" id="ProtNLM"/>
    </source>
</evidence>
<name>A0AAW0VUA7_CHEQU</name>
<dbReference type="EMBL" id="JARKIK010000421">
    <property type="protein sequence ID" value="KAK8720436.1"/>
    <property type="molecule type" value="Genomic_DNA"/>
</dbReference>
<dbReference type="GO" id="GO:0005789">
    <property type="term" value="C:endoplasmic reticulum membrane"/>
    <property type="evidence" value="ECO:0007669"/>
    <property type="project" value="UniProtKB-SubCell"/>
</dbReference>
<dbReference type="GO" id="GO:0020037">
    <property type="term" value="F:heme binding"/>
    <property type="evidence" value="ECO:0007669"/>
    <property type="project" value="InterPro"/>
</dbReference>